<dbReference type="InterPro" id="IPR043519">
    <property type="entry name" value="NT_sf"/>
</dbReference>
<dbReference type="Gramene" id="LPERR03G13200.1">
    <property type="protein sequence ID" value="LPERR03G13200.1"/>
    <property type="gene ID" value="LPERR03G13200"/>
</dbReference>
<evidence type="ECO:0000259" key="17">
    <source>
        <dbReference type="Pfam" id="PF20750"/>
    </source>
</evidence>
<keyword evidence="14" id="KW-1133">Transmembrane helix</keyword>
<dbReference type="GO" id="GO:0031123">
    <property type="term" value="P:RNA 3'-end processing"/>
    <property type="evidence" value="ECO:0007669"/>
    <property type="project" value="InterPro"/>
</dbReference>
<dbReference type="Proteomes" id="UP000032180">
    <property type="component" value="Chromosome 3"/>
</dbReference>
<reference evidence="19" key="2">
    <citation type="submission" date="2013-12" db="EMBL/GenBank/DDBJ databases">
        <authorList>
            <person name="Yu Y."/>
            <person name="Lee S."/>
            <person name="de Baynast K."/>
            <person name="Wissotski M."/>
            <person name="Liu L."/>
            <person name="Talag J."/>
            <person name="Goicoechea J."/>
            <person name="Angelova A."/>
            <person name="Jetty R."/>
            <person name="Kudrna D."/>
            <person name="Golser W."/>
            <person name="Rivera L."/>
            <person name="Zhang J."/>
            <person name="Wing R."/>
        </authorList>
    </citation>
    <scope>NUCLEOTIDE SEQUENCE</scope>
</reference>
<dbReference type="Pfam" id="PF20750">
    <property type="entry name" value="PAP_NTPase"/>
    <property type="match status" value="1"/>
</dbReference>
<evidence type="ECO:0000259" key="16">
    <source>
        <dbReference type="Pfam" id="PF04928"/>
    </source>
</evidence>
<evidence type="ECO:0000256" key="6">
    <source>
        <dbReference type="ARBA" id="ARBA00022664"/>
    </source>
</evidence>
<dbReference type="CDD" id="cd05402">
    <property type="entry name" value="NT_PAP_TUTase"/>
    <property type="match status" value="1"/>
</dbReference>
<feature type="domain" description="Poly(A) polymerase central" evidence="16">
    <location>
        <begin position="232"/>
        <end position="344"/>
    </location>
</feature>
<dbReference type="SUPFAM" id="SSF81631">
    <property type="entry name" value="PAP/OAS1 substrate-binding domain"/>
    <property type="match status" value="1"/>
</dbReference>
<keyword evidence="10" id="KW-0067">ATP-binding</keyword>
<feature type="domain" description="Poly(A) polymerase RNA-binding" evidence="15">
    <location>
        <begin position="350"/>
        <end position="388"/>
    </location>
</feature>
<keyword evidence="8" id="KW-0479">Metal-binding</keyword>
<dbReference type="HOGENOM" id="CLU_011511_6_0_1"/>
<dbReference type="Gene3D" id="1.10.1410.10">
    <property type="match status" value="2"/>
</dbReference>
<evidence type="ECO:0000256" key="9">
    <source>
        <dbReference type="ARBA" id="ARBA00022741"/>
    </source>
</evidence>
<name>A0A0D9VTB0_9ORYZ</name>
<keyword evidence="14" id="KW-0472">Membrane</keyword>
<dbReference type="FunFam" id="3.30.70.590:FF:000005">
    <property type="entry name" value="Nuclear poly(A) polymerase 3"/>
    <property type="match status" value="1"/>
</dbReference>
<dbReference type="AlphaFoldDB" id="A0A0D9VTB0"/>
<proteinExistence type="inferred from homology"/>
<dbReference type="GO" id="GO:0046872">
    <property type="term" value="F:metal ion binding"/>
    <property type="evidence" value="ECO:0007669"/>
    <property type="project" value="UniProtKB-KW"/>
</dbReference>
<keyword evidence="11" id="KW-0460">Magnesium</keyword>
<evidence type="ECO:0000256" key="1">
    <source>
        <dbReference type="ARBA" id="ARBA00001936"/>
    </source>
</evidence>
<dbReference type="EnsemblPlants" id="LPERR03G13200.1">
    <property type="protein sequence ID" value="LPERR03G13200.1"/>
    <property type="gene ID" value="LPERR03G13200"/>
</dbReference>
<comment type="cofactor">
    <cofactor evidence="1">
        <name>Mn(2+)</name>
        <dbReference type="ChEBI" id="CHEBI:29035"/>
    </cofactor>
</comment>
<feature type="transmembrane region" description="Helical" evidence="14">
    <location>
        <begin position="230"/>
        <end position="248"/>
    </location>
</feature>
<dbReference type="InterPro" id="IPR011068">
    <property type="entry name" value="NuclTrfase_I-like_C"/>
</dbReference>
<reference evidence="18" key="3">
    <citation type="submission" date="2015-04" db="UniProtKB">
        <authorList>
            <consortium name="EnsemblPlants"/>
        </authorList>
    </citation>
    <scope>IDENTIFICATION</scope>
</reference>
<dbReference type="GO" id="GO:0003723">
    <property type="term" value="F:RNA binding"/>
    <property type="evidence" value="ECO:0007669"/>
    <property type="project" value="InterPro"/>
</dbReference>
<keyword evidence="12" id="KW-0539">Nucleus</keyword>
<dbReference type="EC" id="2.7.7.19" evidence="5"/>
<evidence type="ECO:0000256" key="4">
    <source>
        <dbReference type="ARBA" id="ARBA00010912"/>
    </source>
</evidence>
<keyword evidence="9" id="KW-0547">Nucleotide-binding</keyword>
<evidence type="ECO:0000313" key="18">
    <source>
        <dbReference type="EnsemblPlants" id="LPERR03G13200.1"/>
    </source>
</evidence>
<evidence type="ECO:0000256" key="3">
    <source>
        <dbReference type="ARBA" id="ARBA00004123"/>
    </source>
</evidence>
<dbReference type="Gene3D" id="3.30.70.590">
    <property type="entry name" value="Poly(A) polymerase predicted RNA binding domain"/>
    <property type="match status" value="1"/>
</dbReference>
<feature type="domain" description="Poly(A) polymerase nucleotidyltransferase" evidence="17">
    <location>
        <begin position="73"/>
        <end position="192"/>
    </location>
</feature>
<organism evidence="18 19">
    <name type="scientific">Leersia perrieri</name>
    <dbReference type="NCBI Taxonomy" id="77586"/>
    <lineage>
        <taxon>Eukaryota</taxon>
        <taxon>Viridiplantae</taxon>
        <taxon>Streptophyta</taxon>
        <taxon>Embryophyta</taxon>
        <taxon>Tracheophyta</taxon>
        <taxon>Spermatophyta</taxon>
        <taxon>Magnoliopsida</taxon>
        <taxon>Liliopsida</taxon>
        <taxon>Poales</taxon>
        <taxon>Poaceae</taxon>
        <taxon>BOP clade</taxon>
        <taxon>Oryzoideae</taxon>
        <taxon>Oryzeae</taxon>
        <taxon>Oryzinae</taxon>
        <taxon>Leersia</taxon>
    </lineage>
</organism>
<dbReference type="GO" id="GO:1990817">
    <property type="term" value="F:poly(A) RNA polymerase activity"/>
    <property type="evidence" value="ECO:0007669"/>
    <property type="project" value="UniProtKB-EC"/>
</dbReference>
<evidence type="ECO:0000259" key="15">
    <source>
        <dbReference type="Pfam" id="PF04926"/>
    </source>
</evidence>
<evidence type="ECO:0000256" key="13">
    <source>
        <dbReference type="SAM" id="MobiDB-lite"/>
    </source>
</evidence>
<evidence type="ECO:0000256" key="7">
    <source>
        <dbReference type="ARBA" id="ARBA00022679"/>
    </source>
</evidence>
<dbReference type="InterPro" id="IPR007010">
    <property type="entry name" value="PolA_pol_RNA-bd_dom"/>
</dbReference>
<keyword evidence="7" id="KW-0808">Transferase</keyword>
<dbReference type="Gene3D" id="3.30.460.10">
    <property type="entry name" value="Beta Polymerase, domain 2"/>
    <property type="match status" value="1"/>
</dbReference>
<dbReference type="STRING" id="77586.A0A0D9VTB0"/>
<dbReference type="PANTHER" id="PTHR10682:SF45">
    <property type="entry name" value="POLYNUCLEOTIDE ADENYLYLTRANSFERASE"/>
    <property type="match status" value="1"/>
</dbReference>
<evidence type="ECO:0000256" key="10">
    <source>
        <dbReference type="ARBA" id="ARBA00022840"/>
    </source>
</evidence>
<evidence type="ECO:0000256" key="2">
    <source>
        <dbReference type="ARBA" id="ARBA00001946"/>
    </source>
</evidence>
<dbReference type="Pfam" id="PF04926">
    <property type="entry name" value="PAP_RNA-bind"/>
    <property type="match status" value="1"/>
</dbReference>
<dbReference type="InterPro" id="IPR048840">
    <property type="entry name" value="PolA_pol_NTPase"/>
</dbReference>
<evidence type="ECO:0000313" key="19">
    <source>
        <dbReference type="Proteomes" id="UP000032180"/>
    </source>
</evidence>
<feature type="region of interest" description="Disordered" evidence="13">
    <location>
        <begin position="1"/>
        <end position="34"/>
    </location>
</feature>
<evidence type="ECO:0000256" key="8">
    <source>
        <dbReference type="ARBA" id="ARBA00022723"/>
    </source>
</evidence>
<dbReference type="GO" id="GO:0005524">
    <property type="term" value="F:ATP binding"/>
    <property type="evidence" value="ECO:0007669"/>
    <property type="project" value="UniProtKB-KW"/>
</dbReference>
<sequence>MSHGRANRRPGSAASRMARPRAVVPVAPSMGPPPPPPISPIPAMYLRGTPRPPPPWLLIQHLITTCGLDPAVAKQPDVQRSISLHDFISRAGVWPSPEEERKRRTVVGELDKIVMCWAKRVAHDQREQYWNTTATVLTFGSYGLGAYGPESDIDAVCVGPCIASLHHHFFIVLRQMLEERPEVSDLHSIEGAKAIHAFDPCLLAAVNGPNLRSLSGVRVNRQIMQLLPNIKLLGFFAGIHLAILAAFICIRHPNATVNSLFNLFFDVFSHWQWPLPVSLLDQAIPWSLDCCSLMPIVMPCFPPEFCASSITRSTFNKIKEELQRGFTLTKDERNVDIDWTGLFAPFPYAARYTHFLRIVLSAPVAEELRDWVGWVKSRFRNLLLKLESLGVDCDPDPSEQADHNMIEPNVVFFWGLAYRASTEICIDSVEEDFKKSVTNNIYGKEKCTHSDITMSIVRPTQLPKNVYGHSHNRQNPPPFMMGN</sequence>
<accession>A0A0D9VTB0</accession>
<comment type="subcellular location">
    <subcellularLocation>
        <location evidence="3">Nucleus</location>
    </subcellularLocation>
</comment>
<protein>
    <recommendedName>
        <fullName evidence="5">polynucleotide adenylyltransferase</fullName>
        <ecNumber evidence="5">2.7.7.19</ecNumber>
    </recommendedName>
</protein>
<keyword evidence="6" id="KW-0507">mRNA processing</keyword>
<evidence type="ECO:0000256" key="12">
    <source>
        <dbReference type="ARBA" id="ARBA00023242"/>
    </source>
</evidence>
<evidence type="ECO:0000256" key="11">
    <source>
        <dbReference type="ARBA" id="ARBA00022842"/>
    </source>
</evidence>
<comment type="cofactor">
    <cofactor evidence="2">
        <name>Mg(2+)</name>
        <dbReference type="ChEBI" id="CHEBI:18420"/>
    </cofactor>
</comment>
<reference evidence="18 19" key="1">
    <citation type="submission" date="2012-08" db="EMBL/GenBank/DDBJ databases">
        <title>Oryza genome evolution.</title>
        <authorList>
            <person name="Wing R.A."/>
        </authorList>
    </citation>
    <scope>NUCLEOTIDE SEQUENCE</scope>
</reference>
<comment type="similarity">
    <text evidence="4">Belongs to the poly(A) polymerase family.</text>
</comment>
<evidence type="ECO:0000256" key="5">
    <source>
        <dbReference type="ARBA" id="ARBA00012388"/>
    </source>
</evidence>
<dbReference type="InterPro" id="IPR007012">
    <property type="entry name" value="PolA_pol_cen_dom"/>
</dbReference>
<evidence type="ECO:0000256" key="14">
    <source>
        <dbReference type="SAM" id="Phobius"/>
    </source>
</evidence>
<dbReference type="GO" id="GO:0005634">
    <property type="term" value="C:nucleus"/>
    <property type="evidence" value="ECO:0007669"/>
    <property type="project" value="UniProtKB-SubCell"/>
</dbReference>
<dbReference type="SUPFAM" id="SSF81301">
    <property type="entry name" value="Nucleotidyltransferase"/>
    <property type="match status" value="1"/>
</dbReference>
<dbReference type="SUPFAM" id="SSF55003">
    <property type="entry name" value="PAP/Archaeal CCA-adding enzyme, C-terminal domain"/>
    <property type="match status" value="1"/>
</dbReference>
<keyword evidence="19" id="KW-1185">Reference proteome</keyword>
<dbReference type="Pfam" id="PF04928">
    <property type="entry name" value="PAP_central"/>
    <property type="match status" value="1"/>
</dbReference>
<keyword evidence="14" id="KW-0812">Transmembrane</keyword>
<dbReference type="GO" id="GO:0006397">
    <property type="term" value="P:mRNA processing"/>
    <property type="evidence" value="ECO:0007669"/>
    <property type="project" value="UniProtKB-KW"/>
</dbReference>
<dbReference type="eggNOG" id="KOG2245">
    <property type="taxonomic scope" value="Eukaryota"/>
</dbReference>
<dbReference type="PANTHER" id="PTHR10682">
    <property type="entry name" value="POLY A POLYMERASE"/>
    <property type="match status" value="1"/>
</dbReference>